<gene>
    <name evidence="1" type="ORF">B521_0041</name>
</gene>
<organism evidence="1 2">
    <name type="scientific">Lactobacillus phage 521B</name>
    <dbReference type="NCBI Taxonomy" id="2510942"/>
    <lineage>
        <taxon>Viruses</taxon>
        <taxon>Duplodnaviria</taxon>
        <taxon>Heunggongvirae</taxon>
        <taxon>Uroviricota</taxon>
        <taxon>Caudoviricetes</taxon>
        <taxon>Herelleviridae</taxon>
        <taxon>Tybeckvirus</taxon>
        <taxon>Tybeckvirus tv521B</taxon>
    </lineage>
</organism>
<reference evidence="1 2" key="1">
    <citation type="submission" date="2019-02" db="EMBL/GenBank/DDBJ databases">
        <title>Isolation of virulent Lactobacillus brevis phages.</title>
        <authorList>
            <person name="Feyereisen M."/>
            <person name="Mahony J."/>
            <person name="O'Sullivan T."/>
            <person name="van Sinderen D."/>
        </authorList>
    </citation>
    <scope>NUCLEOTIDE SEQUENCE [LARGE SCALE GENOMIC DNA]</scope>
</reference>
<protein>
    <submittedName>
        <fullName evidence="1">Uncharacterized protein</fullName>
    </submittedName>
</protein>
<dbReference type="EMBL" id="MK504443">
    <property type="protein sequence ID" value="QBJ03391.1"/>
    <property type="molecule type" value="Genomic_DNA"/>
</dbReference>
<keyword evidence="2" id="KW-1185">Reference proteome</keyword>
<name>A0A4Y5FEC6_9CAUD</name>
<evidence type="ECO:0000313" key="1">
    <source>
        <dbReference type="EMBL" id="QBJ03391.1"/>
    </source>
</evidence>
<sequence length="93" mass="10400">MKLEIDNTVSGNEVYTKKTAKSLPLYLGTMKLIDGIWNLVSANADGNIVTVEYDSTAVETLNMLNYELKLLSLEDVKKLNDFNIKNIGKIISF</sequence>
<proteinExistence type="predicted"/>
<accession>A0A4Y5FEC6</accession>
<evidence type="ECO:0000313" key="2">
    <source>
        <dbReference type="Proteomes" id="UP000308874"/>
    </source>
</evidence>
<dbReference type="Proteomes" id="UP000308874">
    <property type="component" value="Segment"/>
</dbReference>